<accession>A0A3N6MTS9</accession>
<organism evidence="1 2">
    <name type="scientific">Natrarchaeobius halalkaliphilus</name>
    <dbReference type="NCBI Taxonomy" id="1679091"/>
    <lineage>
        <taxon>Archaea</taxon>
        <taxon>Methanobacteriati</taxon>
        <taxon>Methanobacteriota</taxon>
        <taxon>Stenosarchaea group</taxon>
        <taxon>Halobacteria</taxon>
        <taxon>Halobacteriales</taxon>
        <taxon>Natrialbaceae</taxon>
        <taxon>Natrarchaeobius</taxon>
    </lineage>
</organism>
<sequence>MSRKVIVAGPDDDDIAPALENEGADVHRLDGVLTRPRLEEVGIVGAELYVLTDIDQATSIPIVCDLSDQIRTVVYSRKTIPEFVRGQLDLSVDPRLVDPAVVADELVD</sequence>
<keyword evidence="2" id="KW-1185">Reference proteome</keyword>
<proteinExistence type="predicted"/>
<name>A0A3N6MTS9_9EURY</name>
<dbReference type="AlphaFoldDB" id="A0A3N6MTS9"/>
<reference evidence="1 2" key="1">
    <citation type="submission" date="2018-10" db="EMBL/GenBank/DDBJ databases">
        <title>Natrarchaeobius chitinivorans gen. nov., sp. nov., and Natrarchaeobius haloalkaliphilus sp. nov., alkaliphilic, chitin-utilizing haloarchaea from hypersaline alkaline lakes.</title>
        <authorList>
            <person name="Sorokin D.Y."/>
            <person name="Elcheninov A.G."/>
            <person name="Kostrikina N.A."/>
            <person name="Bale N.J."/>
            <person name="Sinninghe Damste J.S."/>
            <person name="Khijniak T.V."/>
            <person name="Kublanov I.V."/>
            <person name="Toshchakov S.V."/>
        </authorList>
    </citation>
    <scope>NUCLEOTIDE SEQUENCE [LARGE SCALE GENOMIC DNA]</scope>
    <source>
        <strain evidence="1 2">AArcht-Sl</strain>
    </source>
</reference>
<comment type="caution">
    <text evidence="1">The sequence shown here is derived from an EMBL/GenBank/DDBJ whole genome shotgun (WGS) entry which is preliminary data.</text>
</comment>
<evidence type="ECO:0000313" key="2">
    <source>
        <dbReference type="Proteomes" id="UP000273828"/>
    </source>
</evidence>
<dbReference type="InterPro" id="IPR055550">
    <property type="entry name" value="DUF7126"/>
</dbReference>
<dbReference type="RefSeq" id="WP_124178472.1">
    <property type="nucleotide sequence ID" value="NZ_REFY01000004.1"/>
</dbReference>
<protein>
    <submittedName>
        <fullName evidence="1">CTP synthetase</fullName>
    </submittedName>
</protein>
<gene>
    <name evidence="1" type="ORF">EA462_10265</name>
</gene>
<dbReference type="OrthoDB" id="302988at2157"/>
<dbReference type="Pfam" id="PF23443">
    <property type="entry name" value="DUF7126"/>
    <property type="match status" value="1"/>
</dbReference>
<dbReference type="EMBL" id="REFY01000004">
    <property type="protein sequence ID" value="RQG88782.1"/>
    <property type="molecule type" value="Genomic_DNA"/>
</dbReference>
<evidence type="ECO:0000313" key="1">
    <source>
        <dbReference type="EMBL" id="RQG88782.1"/>
    </source>
</evidence>
<dbReference type="Proteomes" id="UP000273828">
    <property type="component" value="Unassembled WGS sequence"/>
</dbReference>